<evidence type="ECO:0000256" key="1">
    <source>
        <dbReference type="ARBA" id="ARBA00005594"/>
    </source>
</evidence>
<keyword evidence="3 9" id="KW-0436">Ligase</keyword>
<feature type="domain" description="Aminoacyl-tRNA synthetase class Ia" evidence="11">
    <location>
        <begin position="453"/>
        <end position="649"/>
    </location>
</feature>
<evidence type="ECO:0000259" key="11">
    <source>
        <dbReference type="Pfam" id="PF00133"/>
    </source>
</evidence>
<keyword evidence="4 9" id="KW-0547">Nucleotide-binding</keyword>
<dbReference type="AlphaFoldDB" id="A0A2M6WAT5"/>
<dbReference type="GO" id="GO:0005829">
    <property type="term" value="C:cytosol"/>
    <property type="evidence" value="ECO:0007669"/>
    <property type="project" value="TreeGrafter"/>
</dbReference>
<feature type="short sequence motif" description="'KMSKS' region" evidence="9">
    <location>
        <begin position="617"/>
        <end position="621"/>
    </location>
</feature>
<evidence type="ECO:0000256" key="7">
    <source>
        <dbReference type="ARBA" id="ARBA00023146"/>
    </source>
</evidence>
<dbReference type="CDD" id="cd07958">
    <property type="entry name" value="Anticodon_Ia_Leu_BEm"/>
    <property type="match status" value="1"/>
</dbReference>
<feature type="domain" description="Methionyl/Valyl/Leucyl/Isoleucyl-tRNA synthetase anticodon-binding" evidence="12">
    <location>
        <begin position="694"/>
        <end position="807"/>
    </location>
</feature>
<evidence type="ECO:0000256" key="2">
    <source>
        <dbReference type="ARBA" id="ARBA00022490"/>
    </source>
</evidence>
<dbReference type="InterPro" id="IPR009008">
    <property type="entry name" value="Val/Leu/Ile-tRNA-synth_edit"/>
</dbReference>
<dbReference type="PANTHER" id="PTHR43740:SF2">
    <property type="entry name" value="LEUCINE--TRNA LIGASE, MITOCHONDRIAL"/>
    <property type="match status" value="1"/>
</dbReference>
<reference evidence="15" key="1">
    <citation type="submission" date="2017-09" db="EMBL/GenBank/DDBJ databases">
        <title>Depth-based differentiation of microbial function through sediment-hosted aquifers and enrichment of novel symbionts in the deep terrestrial subsurface.</title>
        <authorList>
            <person name="Probst A.J."/>
            <person name="Ladd B."/>
            <person name="Jarett J.K."/>
            <person name="Geller-Mcgrath D.E."/>
            <person name="Sieber C.M.K."/>
            <person name="Emerson J.B."/>
            <person name="Anantharaman K."/>
            <person name="Thomas B.C."/>
            <person name="Malmstrom R."/>
            <person name="Stieglmeier M."/>
            <person name="Klingl A."/>
            <person name="Woyke T."/>
            <person name="Ryan C.M."/>
            <person name="Banfield J.F."/>
        </authorList>
    </citation>
    <scope>NUCLEOTIDE SEQUENCE [LARGE SCALE GENOMIC DNA]</scope>
</reference>
<dbReference type="GO" id="GO:0005524">
    <property type="term" value="F:ATP binding"/>
    <property type="evidence" value="ECO:0007669"/>
    <property type="project" value="UniProtKB-UniRule"/>
</dbReference>
<sequence>MEKYNPQIIEKKWQKFWQENKTNFCDFDDETKKKFYNLVMFFYPSGAKIHIGHGYNYTGSDVYGRYKRLKGFNVFEPMGYDAFGLPAENYAIKTGQHPSLTTRANIDFGRIQLKKLGLMYDWEKEIDTSSPEYYKWTQWLFRVLYQAGLAYRKEAPVNWCPSCKTVLANEQVIAGKCERCETEVVQKKLKQWFFKITDYADKLLAGHEKLNWPEKTILMQKNWIGRSEGAEVKFFVIPTEMSEANGVEESLKQATDERSRDFARDDNKLSVFTTRPDTLFGATFMVVAPEHALITNHQSLITNFDEVKKYIEESKNKSDLERTDLNKEKTGIELKGIKAINPVNGKEIPIFVADYVLSNYGTGAIMAVPAHDERDFEFAKKYGLEIIEVVKDVQKHKSTESTRAQKTQACFEGEGVAINSDEFDGLTTAEFKEKIIHWLEEKGLGRKAVNYKLRDWLISRQRYWGAPIPIIYCDNCGEVLVEEKDLPVKLPELENFKPTDDGESPLARSKEFVNVKCPKCGAAAKHCTETMDTFVCSSWYYLRFLNPDLADKPFDKEIIKKWLPVDQYCGGAEHACMHLLYARFITKVLFDQGYINFDEPFLKLNHQGMILAADGGKMSKSKGNVVIPDDYVKKYGADVFRLYVLFLAPFEQGGSWSDQGIVGVKRFLEKVWNLQEKLKSQNSKVKTESQNSKFLVLLNQTIKKVGEDIENFHFNTAISALMILLNEFEKQKEVSIIHYTLYIILLSPFAPHIAEELWSRLGHNKSIFFEKWPEYDSALIQADEFELVVQVNGKVRDKIIVPADISESEATKTAMNLDNVKKWLADKEQKKIIYVKNKLVNIVL</sequence>
<accession>A0A2M6WAT5</accession>
<dbReference type="GO" id="GO:0004823">
    <property type="term" value="F:leucine-tRNA ligase activity"/>
    <property type="evidence" value="ECO:0007669"/>
    <property type="project" value="UniProtKB-UniRule"/>
</dbReference>
<dbReference type="HAMAP" id="MF_00049_B">
    <property type="entry name" value="Leu_tRNA_synth_B"/>
    <property type="match status" value="1"/>
</dbReference>
<dbReference type="Pfam" id="PF00133">
    <property type="entry name" value="tRNA-synt_1"/>
    <property type="match status" value="2"/>
</dbReference>
<dbReference type="InterPro" id="IPR009080">
    <property type="entry name" value="tRNAsynth_Ia_anticodon-bd"/>
</dbReference>
<feature type="domain" description="Leucyl-tRNA synthetase editing" evidence="13">
    <location>
        <begin position="264"/>
        <end position="440"/>
    </location>
</feature>
<dbReference type="InterPro" id="IPR013155">
    <property type="entry name" value="M/V/L/I-tRNA-synth_anticd-bd"/>
</dbReference>
<comment type="subcellular location">
    <subcellularLocation>
        <location evidence="9">Cytoplasm</location>
    </subcellularLocation>
</comment>
<dbReference type="EC" id="6.1.1.4" evidence="9"/>
<dbReference type="PRINTS" id="PR00985">
    <property type="entry name" value="TRNASYNTHLEU"/>
</dbReference>
<dbReference type="Gene3D" id="3.40.50.620">
    <property type="entry name" value="HUPs"/>
    <property type="match status" value="1"/>
</dbReference>
<dbReference type="InterPro" id="IPR014729">
    <property type="entry name" value="Rossmann-like_a/b/a_fold"/>
</dbReference>
<dbReference type="GO" id="GO:0002161">
    <property type="term" value="F:aminoacyl-tRNA deacylase activity"/>
    <property type="evidence" value="ECO:0007669"/>
    <property type="project" value="InterPro"/>
</dbReference>
<comment type="caution">
    <text evidence="14">The sequence shown here is derived from an EMBL/GenBank/DDBJ whole genome shotgun (WGS) entry which is preliminary data.</text>
</comment>
<keyword evidence="2 9" id="KW-0963">Cytoplasm</keyword>
<dbReference type="SUPFAM" id="SSF47323">
    <property type="entry name" value="Anticodon-binding domain of a subclass of class I aminoacyl-tRNA synthetases"/>
    <property type="match status" value="1"/>
</dbReference>
<dbReference type="FunFam" id="3.40.50.620:FF:000056">
    <property type="entry name" value="Leucine--tRNA ligase"/>
    <property type="match status" value="1"/>
</dbReference>
<evidence type="ECO:0000313" key="15">
    <source>
        <dbReference type="Proteomes" id="UP000231464"/>
    </source>
</evidence>
<keyword evidence="6 9" id="KW-0648">Protein biosynthesis</keyword>
<dbReference type="Gene3D" id="1.10.730.10">
    <property type="entry name" value="Isoleucyl-tRNA Synthetase, Domain 1"/>
    <property type="match status" value="1"/>
</dbReference>
<keyword evidence="7 9" id="KW-0030">Aminoacyl-tRNA synthetase</keyword>
<dbReference type="Pfam" id="PF08264">
    <property type="entry name" value="Anticodon_1"/>
    <property type="match status" value="1"/>
</dbReference>
<dbReference type="SUPFAM" id="SSF52374">
    <property type="entry name" value="Nucleotidylyl transferase"/>
    <property type="match status" value="1"/>
</dbReference>
<feature type="domain" description="Aminoacyl-tRNA synthetase class Ia" evidence="11">
    <location>
        <begin position="12"/>
        <end position="222"/>
    </location>
</feature>
<name>A0A2M6WAT5_9BACT</name>
<dbReference type="EMBL" id="PFBP01000021">
    <property type="protein sequence ID" value="PIT89910.1"/>
    <property type="molecule type" value="Genomic_DNA"/>
</dbReference>
<dbReference type="InterPro" id="IPR001412">
    <property type="entry name" value="aa-tRNA-synth_I_CS"/>
</dbReference>
<evidence type="ECO:0000256" key="10">
    <source>
        <dbReference type="RuleBase" id="RU363035"/>
    </source>
</evidence>
<proteinExistence type="inferred from homology"/>
<evidence type="ECO:0000259" key="12">
    <source>
        <dbReference type="Pfam" id="PF08264"/>
    </source>
</evidence>
<keyword evidence="5 9" id="KW-0067">ATP-binding</keyword>
<dbReference type="Proteomes" id="UP000231464">
    <property type="component" value="Unassembled WGS sequence"/>
</dbReference>
<dbReference type="SUPFAM" id="SSF50677">
    <property type="entry name" value="ValRS/IleRS/LeuRS editing domain"/>
    <property type="match status" value="1"/>
</dbReference>
<evidence type="ECO:0000313" key="14">
    <source>
        <dbReference type="EMBL" id="PIT89910.1"/>
    </source>
</evidence>
<dbReference type="FunFam" id="1.10.730.10:FF:000011">
    <property type="entry name" value="Leucine--tRNA ligase chloroplastic/mitochondrial"/>
    <property type="match status" value="1"/>
</dbReference>
<evidence type="ECO:0000256" key="5">
    <source>
        <dbReference type="ARBA" id="ARBA00022840"/>
    </source>
</evidence>
<comment type="catalytic activity">
    <reaction evidence="8 9">
        <text>tRNA(Leu) + L-leucine + ATP = L-leucyl-tRNA(Leu) + AMP + diphosphate</text>
        <dbReference type="Rhea" id="RHEA:11688"/>
        <dbReference type="Rhea" id="RHEA-COMP:9613"/>
        <dbReference type="Rhea" id="RHEA-COMP:9622"/>
        <dbReference type="ChEBI" id="CHEBI:30616"/>
        <dbReference type="ChEBI" id="CHEBI:33019"/>
        <dbReference type="ChEBI" id="CHEBI:57427"/>
        <dbReference type="ChEBI" id="CHEBI:78442"/>
        <dbReference type="ChEBI" id="CHEBI:78494"/>
        <dbReference type="ChEBI" id="CHEBI:456215"/>
        <dbReference type="EC" id="6.1.1.4"/>
    </reaction>
</comment>
<comment type="caution">
    <text evidence="9">Lacks conserved residue(s) required for the propagation of feature annotation.</text>
</comment>
<protein>
    <recommendedName>
        <fullName evidence="9">Leucine--tRNA ligase</fullName>
        <ecNumber evidence="9">6.1.1.4</ecNumber>
    </recommendedName>
    <alternativeName>
        <fullName evidence="9">Leucyl-tRNA synthetase</fullName>
        <shortName evidence="9">LeuRS</shortName>
    </alternativeName>
</protein>
<dbReference type="NCBIfam" id="TIGR00396">
    <property type="entry name" value="leuS_bact"/>
    <property type="match status" value="1"/>
</dbReference>
<gene>
    <name evidence="9" type="primary">leuS</name>
    <name evidence="14" type="ORF">COU23_01375</name>
</gene>
<dbReference type="InterPro" id="IPR002302">
    <property type="entry name" value="Leu-tRNA-ligase"/>
</dbReference>
<evidence type="ECO:0000256" key="3">
    <source>
        <dbReference type="ARBA" id="ARBA00022598"/>
    </source>
</evidence>
<evidence type="ECO:0000256" key="8">
    <source>
        <dbReference type="ARBA" id="ARBA00047469"/>
    </source>
</evidence>
<dbReference type="InterPro" id="IPR002300">
    <property type="entry name" value="aa-tRNA-synth_Ia"/>
</dbReference>
<dbReference type="PANTHER" id="PTHR43740">
    <property type="entry name" value="LEUCYL-TRNA SYNTHETASE"/>
    <property type="match status" value="1"/>
</dbReference>
<dbReference type="Gene3D" id="3.90.740.10">
    <property type="entry name" value="Valyl/Leucyl/Isoleucyl-tRNA synthetase, editing domain"/>
    <property type="match status" value="1"/>
</dbReference>
<dbReference type="PROSITE" id="PS00178">
    <property type="entry name" value="AA_TRNA_LIGASE_I"/>
    <property type="match status" value="1"/>
</dbReference>
<evidence type="ECO:0000256" key="9">
    <source>
        <dbReference type="HAMAP-Rule" id="MF_00049"/>
    </source>
</evidence>
<evidence type="ECO:0000256" key="6">
    <source>
        <dbReference type="ARBA" id="ARBA00022917"/>
    </source>
</evidence>
<feature type="binding site" evidence="9">
    <location>
        <position position="620"/>
    </location>
    <ligand>
        <name>ATP</name>
        <dbReference type="ChEBI" id="CHEBI:30616"/>
    </ligand>
</feature>
<dbReference type="InterPro" id="IPR025709">
    <property type="entry name" value="Leu_tRNA-synth_edit"/>
</dbReference>
<dbReference type="Pfam" id="PF13603">
    <property type="entry name" value="tRNA-synt_1_2"/>
    <property type="match status" value="1"/>
</dbReference>
<comment type="similarity">
    <text evidence="1 9 10">Belongs to the class-I aminoacyl-tRNA synthetase family.</text>
</comment>
<evidence type="ECO:0000256" key="4">
    <source>
        <dbReference type="ARBA" id="ARBA00022741"/>
    </source>
</evidence>
<evidence type="ECO:0000259" key="13">
    <source>
        <dbReference type="Pfam" id="PF13603"/>
    </source>
</evidence>
<dbReference type="GO" id="GO:0006429">
    <property type="term" value="P:leucyl-tRNA aminoacylation"/>
    <property type="evidence" value="ECO:0007669"/>
    <property type="project" value="UniProtKB-UniRule"/>
</dbReference>
<dbReference type="FunFam" id="3.40.50.620:FF:000003">
    <property type="entry name" value="Leucine--tRNA ligase"/>
    <property type="match status" value="1"/>
</dbReference>
<organism evidence="14 15">
    <name type="scientific">Candidatus Kuenenbacteria bacterium CG10_big_fil_rev_8_21_14_0_10_36_11</name>
    <dbReference type="NCBI Taxonomy" id="1974618"/>
    <lineage>
        <taxon>Bacteria</taxon>
        <taxon>Candidatus Kueneniibacteriota</taxon>
    </lineage>
</organism>